<feature type="transmembrane region" description="Helical" evidence="8">
    <location>
        <begin position="212"/>
        <end position="237"/>
    </location>
</feature>
<dbReference type="GO" id="GO:0000139">
    <property type="term" value="C:Golgi membrane"/>
    <property type="evidence" value="ECO:0007669"/>
    <property type="project" value="UniProtKB-SubCell"/>
</dbReference>
<evidence type="ECO:0000256" key="6">
    <source>
        <dbReference type="ARBA" id="ARBA00023034"/>
    </source>
</evidence>
<reference evidence="10 11" key="1">
    <citation type="submission" date="2024-05" db="EMBL/GenBank/DDBJ databases">
        <title>Genetic variation in Jamaican populations of the coffee berry borer (Hypothenemus hampei).</title>
        <authorList>
            <person name="Errbii M."/>
            <person name="Myrie A."/>
        </authorList>
    </citation>
    <scope>NUCLEOTIDE SEQUENCE [LARGE SCALE GENOMIC DNA]</scope>
    <source>
        <strain evidence="10">JA-Hopewell-2020-01-JO</strain>
        <tissue evidence="10">Whole body</tissue>
    </source>
</reference>
<dbReference type="InterPro" id="IPR039545">
    <property type="entry name" value="PGAP2"/>
</dbReference>
<evidence type="ECO:0000256" key="2">
    <source>
        <dbReference type="ARBA" id="ARBA00007414"/>
    </source>
</evidence>
<dbReference type="InterPro" id="IPR019402">
    <property type="entry name" value="CWH43_N"/>
</dbReference>
<evidence type="ECO:0000313" key="11">
    <source>
        <dbReference type="Proteomes" id="UP001566132"/>
    </source>
</evidence>
<dbReference type="AlphaFoldDB" id="A0ABD1F3S6"/>
<accession>A0ABD1F3S6</accession>
<evidence type="ECO:0000256" key="8">
    <source>
        <dbReference type="SAM" id="Phobius"/>
    </source>
</evidence>
<comment type="caution">
    <text evidence="10">The sequence shown here is derived from an EMBL/GenBank/DDBJ whole genome shotgun (WGS) entry which is preliminary data.</text>
</comment>
<gene>
    <name evidence="10" type="ORF">ABEB36_004576</name>
</gene>
<evidence type="ECO:0000256" key="7">
    <source>
        <dbReference type="ARBA" id="ARBA00023136"/>
    </source>
</evidence>
<dbReference type="GO" id="GO:0006506">
    <property type="term" value="P:GPI anchor biosynthetic process"/>
    <property type="evidence" value="ECO:0007669"/>
    <property type="project" value="UniProtKB-KW"/>
</dbReference>
<evidence type="ECO:0000256" key="1">
    <source>
        <dbReference type="ARBA" id="ARBA00004653"/>
    </source>
</evidence>
<name>A0ABD1F3S6_HYPHA</name>
<evidence type="ECO:0000256" key="5">
    <source>
        <dbReference type="ARBA" id="ARBA00022989"/>
    </source>
</evidence>
<protein>
    <recommendedName>
        <fullName evidence="9">CWH43-like N-terminal domain-containing protein</fullName>
    </recommendedName>
</protein>
<keyword evidence="4 8" id="KW-0812">Transmembrane</keyword>
<keyword evidence="6" id="KW-0333">Golgi apparatus</keyword>
<keyword evidence="5 8" id="KW-1133">Transmembrane helix</keyword>
<dbReference type="Proteomes" id="UP001566132">
    <property type="component" value="Unassembled WGS sequence"/>
</dbReference>
<dbReference type="PANTHER" id="PTHR12892:SF11">
    <property type="entry name" value="POST-GPI ATTACHMENT TO PROTEINS FACTOR 2"/>
    <property type="match status" value="1"/>
</dbReference>
<evidence type="ECO:0000259" key="9">
    <source>
        <dbReference type="Pfam" id="PF10277"/>
    </source>
</evidence>
<feature type="transmembrane region" description="Helical" evidence="8">
    <location>
        <begin position="114"/>
        <end position="137"/>
    </location>
</feature>
<sequence length="254" mass="30101">MSPAKTQYALIYNEYEYRPNLRVSFTKVIVLVMCFPLLAFLFCIIYSVVYNFENATYTHCQVYNVLPSISAAIGNFSPQREIWQTAITLQLLPRIFVAREYLNHHHKMLHSENMWMGYMAFVLNIVENISLITLSFFTSSKFYAVHEKAFVTFILVSEMYMFLICILQGKYKRPHRHSLRWKKRCMITNFTFISLAVYFFTRHNSMCEPYVYSLFAISEYIVVLSNIAFHFTAYLDFKQKDLVIFKHGFAITDR</sequence>
<keyword evidence="3" id="KW-0337">GPI-anchor biosynthesis</keyword>
<feature type="domain" description="CWH43-like N-terminal" evidence="9">
    <location>
        <begin position="28"/>
        <end position="239"/>
    </location>
</feature>
<dbReference type="EMBL" id="JBDJPC010000003">
    <property type="protein sequence ID" value="KAL1509912.1"/>
    <property type="molecule type" value="Genomic_DNA"/>
</dbReference>
<evidence type="ECO:0000313" key="10">
    <source>
        <dbReference type="EMBL" id="KAL1509912.1"/>
    </source>
</evidence>
<dbReference type="PANTHER" id="PTHR12892">
    <property type="entry name" value="FGF RECEPTOR ACTIVATING PROTEIN 1"/>
    <property type="match status" value="1"/>
</dbReference>
<evidence type="ECO:0000256" key="3">
    <source>
        <dbReference type="ARBA" id="ARBA00022502"/>
    </source>
</evidence>
<keyword evidence="11" id="KW-1185">Reference proteome</keyword>
<organism evidence="10 11">
    <name type="scientific">Hypothenemus hampei</name>
    <name type="common">Coffee berry borer</name>
    <dbReference type="NCBI Taxonomy" id="57062"/>
    <lineage>
        <taxon>Eukaryota</taxon>
        <taxon>Metazoa</taxon>
        <taxon>Ecdysozoa</taxon>
        <taxon>Arthropoda</taxon>
        <taxon>Hexapoda</taxon>
        <taxon>Insecta</taxon>
        <taxon>Pterygota</taxon>
        <taxon>Neoptera</taxon>
        <taxon>Endopterygota</taxon>
        <taxon>Coleoptera</taxon>
        <taxon>Polyphaga</taxon>
        <taxon>Cucujiformia</taxon>
        <taxon>Curculionidae</taxon>
        <taxon>Scolytinae</taxon>
        <taxon>Hypothenemus</taxon>
    </lineage>
</organism>
<feature type="transmembrane region" description="Helical" evidence="8">
    <location>
        <begin position="28"/>
        <end position="49"/>
    </location>
</feature>
<proteinExistence type="inferred from homology"/>
<feature type="transmembrane region" description="Helical" evidence="8">
    <location>
        <begin position="149"/>
        <end position="169"/>
    </location>
</feature>
<keyword evidence="7 8" id="KW-0472">Membrane</keyword>
<comment type="subcellular location">
    <subcellularLocation>
        <location evidence="1">Golgi apparatus membrane</location>
        <topology evidence="1">Multi-pass membrane protein</topology>
    </subcellularLocation>
</comment>
<evidence type="ECO:0000256" key="4">
    <source>
        <dbReference type="ARBA" id="ARBA00022692"/>
    </source>
</evidence>
<comment type="similarity">
    <text evidence="2">Belongs to the PGAP2 family.</text>
</comment>
<feature type="transmembrane region" description="Helical" evidence="8">
    <location>
        <begin position="181"/>
        <end position="200"/>
    </location>
</feature>
<dbReference type="Pfam" id="PF10277">
    <property type="entry name" value="Frag1"/>
    <property type="match status" value="1"/>
</dbReference>